<protein>
    <submittedName>
        <fullName evidence="8">MFS transporter</fullName>
    </submittedName>
</protein>
<feature type="transmembrane region" description="Helical" evidence="6">
    <location>
        <begin position="20"/>
        <end position="41"/>
    </location>
</feature>
<evidence type="ECO:0000256" key="5">
    <source>
        <dbReference type="ARBA" id="ARBA00023136"/>
    </source>
</evidence>
<feature type="transmembrane region" description="Helical" evidence="6">
    <location>
        <begin position="53"/>
        <end position="73"/>
    </location>
</feature>
<evidence type="ECO:0000256" key="2">
    <source>
        <dbReference type="ARBA" id="ARBA00022448"/>
    </source>
</evidence>
<feature type="transmembrane region" description="Helical" evidence="6">
    <location>
        <begin position="227"/>
        <end position="251"/>
    </location>
</feature>
<keyword evidence="3 6" id="KW-0812">Transmembrane</keyword>
<keyword evidence="9" id="KW-1185">Reference proteome</keyword>
<comment type="subcellular location">
    <subcellularLocation>
        <location evidence="1">Cell membrane</location>
        <topology evidence="1">Multi-pass membrane protein</topology>
    </subcellularLocation>
</comment>
<name>A0ABP8J3P2_9MICO</name>
<dbReference type="RefSeq" id="WP_345029584.1">
    <property type="nucleotide sequence ID" value="NZ_BAABGL010000002.1"/>
</dbReference>
<dbReference type="Gene3D" id="1.20.1250.20">
    <property type="entry name" value="MFS general substrate transporter like domains"/>
    <property type="match status" value="2"/>
</dbReference>
<dbReference type="InterPro" id="IPR011701">
    <property type="entry name" value="MFS"/>
</dbReference>
<feature type="transmembrane region" description="Helical" evidence="6">
    <location>
        <begin position="337"/>
        <end position="357"/>
    </location>
</feature>
<dbReference type="SUPFAM" id="SSF103473">
    <property type="entry name" value="MFS general substrate transporter"/>
    <property type="match status" value="1"/>
</dbReference>
<dbReference type="PROSITE" id="PS50850">
    <property type="entry name" value="MFS"/>
    <property type="match status" value="1"/>
</dbReference>
<comment type="caution">
    <text evidence="8">The sequence shown here is derived from an EMBL/GenBank/DDBJ whole genome shotgun (WGS) entry which is preliminary data.</text>
</comment>
<dbReference type="InterPro" id="IPR020846">
    <property type="entry name" value="MFS_dom"/>
</dbReference>
<dbReference type="Proteomes" id="UP001500642">
    <property type="component" value="Unassembled WGS sequence"/>
</dbReference>
<feature type="transmembrane region" description="Helical" evidence="6">
    <location>
        <begin position="114"/>
        <end position="131"/>
    </location>
</feature>
<keyword evidence="2" id="KW-0813">Transport</keyword>
<keyword evidence="5 6" id="KW-0472">Membrane</keyword>
<dbReference type="Pfam" id="PF07690">
    <property type="entry name" value="MFS_1"/>
    <property type="match status" value="1"/>
</dbReference>
<feature type="transmembrane region" description="Helical" evidence="6">
    <location>
        <begin position="143"/>
        <end position="166"/>
    </location>
</feature>
<reference evidence="9" key="1">
    <citation type="journal article" date="2019" name="Int. J. Syst. Evol. Microbiol.">
        <title>The Global Catalogue of Microorganisms (GCM) 10K type strain sequencing project: providing services to taxonomists for standard genome sequencing and annotation.</title>
        <authorList>
            <consortium name="The Broad Institute Genomics Platform"/>
            <consortium name="The Broad Institute Genome Sequencing Center for Infectious Disease"/>
            <person name="Wu L."/>
            <person name="Ma J."/>
        </authorList>
    </citation>
    <scope>NUCLEOTIDE SEQUENCE [LARGE SCALE GENOMIC DNA]</scope>
    <source>
        <strain evidence="9">JCM 17808</strain>
    </source>
</reference>
<evidence type="ECO:0000259" key="7">
    <source>
        <dbReference type="PROSITE" id="PS50850"/>
    </source>
</evidence>
<proteinExistence type="predicted"/>
<dbReference type="PANTHER" id="PTHR42718:SF9">
    <property type="entry name" value="MAJOR FACILITATOR SUPERFAMILY MULTIDRUG TRANSPORTER MFSC"/>
    <property type="match status" value="1"/>
</dbReference>
<feature type="transmembrane region" description="Helical" evidence="6">
    <location>
        <begin position="438"/>
        <end position="463"/>
    </location>
</feature>
<feature type="transmembrane region" description="Helical" evidence="6">
    <location>
        <begin position="271"/>
        <end position="291"/>
    </location>
</feature>
<feature type="transmembrane region" description="Helical" evidence="6">
    <location>
        <begin position="204"/>
        <end position="221"/>
    </location>
</feature>
<evidence type="ECO:0000313" key="9">
    <source>
        <dbReference type="Proteomes" id="UP001500642"/>
    </source>
</evidence>
<dbReference type="InterPro" id="IPR036259">
    <property type="entry name" value="MFS_trans_sf"/>
</dbReference>
<evidence type="ECO:0000256" key="4">
    <source>
        <dbReference type="ARBA" id="ARBA00022989"/>
    </source>
</evidence>
<feature type="transmembrane region" description="Helical" evidence="6">
    <location>
        <begin position="303"/>
        <end position="325"/>
    </location>
</feature>
<evidence type="ECO:0000256" key="3">
    <source>
        <dbReference type="ARBA" id="ARBA00022692"/>
    </source>
</evidence>
<dbReference type="EMBL" id="BAABGL010000002">
    <property type="protein sequence ID" value="GAA4384420.1"/>
    <property type="molecule type" value="Genomic_DNA"/>
</dbReference>
<gene>
    <name evidence="8" type="ORF">GCM10023167_05110</name>
</gene>
<evidence type="ECO:0000256" key="6">
    <source>
        <dbReference type="SAM" id="Phobius"/>
    </source>
</evidence>
<accession>A0ABP8J3P2</accession>
<feature type="domain" description="Major facilitator superfamily (MFS) profile" evidence="7">
    <location>
        <begin position="19"/>
        <end position="464"/>
    </location>
</feature>
<evidence type="ECO:0000256" key="1">
    <source>
        <dbReference type="ARBA" id="ARBA00004651"/>
    </source>
</evidence>
<feature type="transmembrane region" description="Helical" evidence="6">
    <location>
        <begin position="85"/>
        <end position="108"/>
    </location>
</feature>
<feature type="transmembrane region" description="Helical" evidence="6">
    <location>
        <begin position="406"/>
        <end position="426"/>
    </location>
</feature>
<feature type="transmembrane region" description="Helical" evidence="6">
    <location>
        <begin position="172"/>
        <end position="192"/>
    </location>
</feature>
<evidence type="ECO:0000313" key="8">
    <source>
        <dbReference type="EMBL" id="GAA4384420.1"/>
    </source>
</evidence>
<organism evidence="8 9">
    <name type="scientific">Brevibacterium pityocampae</name>
    <dbReference type="NCBI Taxonomy" id="506594"/>
    <lineage>
        <taxon>Bacteria</taxon>
        <taxon>Bacillati</taxon>
        <taxon>Actinomycetota</taxon>
        <taxon>Actinomycetes</taxon>
        <taxon>Micrococcales</taxon>
        <taxon>Brevibacteriaceae</taxon>
        <taxon>Brevibacterium</taxon>
    </lineage>
</organism>
<keyword evidence="4 6" id="KW-1133">Transmembrane helix</keyword>
<dbReference type="PANTHER" id="PTHR42718">
    <property type="entry name" value="MAJOR FACILITATOR SUPERFAMILY MULTIDRUG TRANSPORTER MFSC"/>
    <property type="match status" value="1"/>
</dbReference>
<feature type="transmembrane region" description="Helical" evidence="6">
    <location>
        <begin position="363"/>
        <end position="385"/>
    </location>
</feature>
<sequence length="467" mass="47238">MAHDRTDPAPADPRGTWRLIAALAVASTGGSFMQTLVIPIQNHLPGLLDASRASTAWVLTISLVAAAVTTPISGRLGDLFGKRTVALALIGLLILGSLVAALSTGLVGLLVGRALQGASMGIIAVAISILGDHPDPRRSTTGIAIVSASLGFGGALGLPLSAWVVQLGDWKLLFWASALLGVITFLGILAAVPASPGTHQRVDVLGAIGLAAGLSGILIAVSQGPVWGWASAPTLGLGFGGVAVLLAWGVFELRVAEPIVDLRLLARRRLLLVNLGSIALGFSFFVMEVAFMQMLELPADTDAGLGLTMLGGSLALVPGALAMMALAPVSARLIRGLGGHMATGIGALTIALAYGYTLVWHDAVGHLVLSSTVLCAGLALAYAAIPTLVMAEVPRSVTGSANGVNALMRSVGTSSGAAVTGMVLAATSQSHAGAEVPALSGFLVVFALGLVTALACLMLVWAARRSH</sequence>